<organism evidence="15 16">
    <name type="scientific">Biomaibacter acetigenes</name>
    <dbReference type="NCBI Taxonomy" id="2316383"/>
    <lineage>
        <taxon>Bacteria</taxon>
        <taxon>Bacillati</taxon>
        <taxon>Bacillota</taxon>
        <taxon>Clostridia</taxon>
        <taxon>Thermosediminibacterales</taxon>
        <taxon>Tepidanaerobacteraceae</taxon>
        <taxon>Biomaibacter</taxon>
    </lineage>
</organism>
<dbReference type="GO" id="GO:0009252">
    <property type="term" value="P:peptidoglycan biosynthetic process"/>
    <property type="evidence" value="ECO:0007669"/>
    <property type="project" value="UniProtKB-UniRule"/>
</dbReference>
<evidence type="ECO:0000256" key="4">
    <source>
        <dbReference type="ARBA" id="ARBA00022741"/>
    </source>
</evidence>
<evidence type="ECO:0000256" key="9">
    <source>
        <dbReference type="ARBA" id="ARBA00023316"/>
    </source>
</evidence>
<dbReference type="UniPathway" id="UPA00219"/>
<evidence type="ECO:0000259" key="14">
    <source>
        <dbReference type="Pfam" id="PF08245"/>
    </source>
</evidence>
<evidence type="ECO:0000259" key="12">
    <source>
        <dbReference type="Pfam" id="PF01225"/>
    </source>
</evidence>
<keyword evidence="16" id="KW-1185">Reference proteome</keyword>
<dbReference type="Gene3D" id="3.90.190.20">
    <property type="entry name" value="Mur ligase, C-terminal domain"/>
    <property type="match status" value="1"/>
</dbReference>
<proteinExistence type="inferred from homology"/>
<name>A0A3G2R4P5_9FIRM</name>
<keyword evidence="3 10" id="KW-0132">Cell division</keyword>
<dbReference type="GO" id="GO:0005524">
    <property type="term" value="F:ATP binding"/>
    <property type="evidence" value="ECO:0007669"/>
    <property type="project" value="UniProtKB-UniRule"/>
</dbReference>
<dbReference type="Gene3D" id="3.40.1190.10">
    <property type="entry name" value="Mur-like, catalytic domain"/>
    <property type="match status" value="1"/>
</dbReference>
<comment type="function">
    <text evidence="10 11">Involved in cell wall formation. Catalyzes the final step in the synthesis of UDP-N-acetylmuramoyl-pentapeptide, the precursor of murein.</text>
</comment>
<evidence type="ECO:0000256" key="5">
    <source>
        <dbReference type="ARBA" id="ARBA00022840"/>
    </source>
</evidence>
<evidence type="ECO:0000256" key="10">
    <source>
        <dbReference type="HAMAP-Rule" id="MF_02019"/>
    </source>
</evidence>
<keyword evidence="4 10" id="KW-0547">Nucleotide-binding</keyword>
<dbReference type="KEGG" id="bacg:D2962_06705"/>
<dbReference type="InterPro" id="IPR035911">
    <property type="entry name" value="MurE/MurF_N"/>
</dbReference>
<evidence type="ECO:0000256" key="11">
    <source>
        <dbReference type="RuleBase" id="RU004136"/>
    </source>
</evidence>
<dbReference type="SUPFAM" id="SSF53623">
    <property type="entry name" value="MurD-like peptide ligases, catalytic domain"/>
    <property type="match status" value="1"/>
</dbReference>
<comment type="subcellular location">
    <subcellularLocation>
        <location evidence="10 11">Cytoplasm</location>
    </subcellularLocation>
</comment>
<evidence type="ECO:0000256" key="8">
    <source>
        <dbReference type="ARBA" id="ARBA00023306"/>
    </source>
</evidence>
<comment type="pathway">
    <text evidence="10 11">Cell wall biogenesis; peptidoglycan biosynthesis.</text>
</comment>
<reference evidence="15 16" key="1">
    <citation type="submission" date="2018-10" db="EMBL/GenBank/DDBJ databases">
        <authorList>
            <person name="Zhang X."/>
        </authorList>
    </citation>
    <scope>NUCLEOTIDE SEQUENCE [LARGE SCALE GENOMIC DNA]</scope>
    <source>
        <strain evidence="15 16">SK-G1</strain>
    </source>
</reference>
<keyword evidence="8 10" id="KW-0131">Cell cycle</keyword>
<dbReference type="Pfam" id="PF08245">
    <property type="entry name" value="Mur_ligase_M"/>
    <property type="match status" value="1"/>
</dbReference>
<accession>A0A3G2R4P5</accession>
<keyword evidence="9 10" id="KW-0961">Cell wall biogenesis/degradation</keyword>
<protein>
    <recommendedName>
        <fullName evidence="10 11">UDP-N-acetylmuramoyl-tripeptide--D-alanyl-D-alanine ligase</fullName>
        <ecNumber evidence="10 11">6.3.2.10</ecNumber>
    </recommendedName>
    <alternativeName>
        <fullName evidence="10">D-alanyl-D-alanine-adding enzyme</fullName>
    </alternativeName>
</protein>
<evidence type="ECO:0000256" key="6">
    <source>
        <dbReference type="ARBA" id="ARBA00022960"/>
    </source>
</evidence>
<keyword evidence="1 10" id="KW-0963">Cytoplasm</keyword>
<evidence type="ECO:0000313" key="16">
    <source>
        <dbReference type="Proteomes" id="UP000280960"/>
    </source>
</evidence>
<comment type="similarity">
    <text evidence="10">Belongs to the MurCDEF family. MurF subfamily.</text>
</comment>
<keyword evidence="2 10" id="KW-0436">Ligase</keyword>
<dbReference type="InterPro" id="IPR004101">
    <property type="entry name" value="Mur_ligase_C"/>
</dbReference>
<feature type="binding site" evidence="10">
    <location>
        <begin position="115"/>
        <end position="121"/>
    </location>
    <ligand>
        <name>ATP</name>
        <dbReference type="ChEBI" id="CHEBI:30616"/>
    </ligand>
</feature>
<dbReference type="AlphaFoldDB" id="A0A3G2R4P5"/>
<keyword evidence="5 10" id="KW-0067">ATP-binding</keyword>
<dbReference type="GO" id="GO:0008360">
    <property type="term" value="P:regulation of cell shape"/>
    <property type="evidence" value="ECO:0007669"/>
    <property type="project" value="UniProtKB-KW"/>
</dbReference>
<keyword evidence="6 10" id="KW-0133">Cell shape</keyword>
<sequence length="463" mass="50647">MIPLKIEEVIKATSGFTDGVIEGVIKGVSTDSRNIKGGELFVPLAGENFDGHDFIKHALEKGAAAALCEMRKKGKLGPCNDRSLIIFVDNTQKALLMLAGYYRNLFNIPFVAVTGSVGKTTTKNMIAEVLKTRFEVLKTEGNFNNEIGLPLTLFCLDKRHQIGVVEMGMSGLGEIRRLSAVVKPNVSVITNIGVAHIEKLGSKQNIARAKMEILEPLKRDDLAVLNADSPELWEKRDDIVPRTVYFGLERGDVRVGNIESFGNNGIKFHIYGKYGDMRFEVPLPGSHNAKNAAAALAVGFELGLSEKQIQEGFSNLKAAKMRMEFKKSKTGAVIIDDTYNANPDSMKAALDILAESGRGKKKAAVLGDMRELGDYSKTAHREVGRYAADKTDILVAIGEFSGDMAEGFCEKRSDTNSLFKYNATSSAAKDIKKIVEDCDIILIKASRVMKLEEITMVLMGVLD</sequence>
<keyword evidence="7 10" id="KW-0573">Peptidoglycan synthesis</keyword>
<dbReference type="InterPro" id="IPR005863">
    <property type="entry name" value="UDP-N-AcMur_synth"/>
</dbReference>
<gene>
    <name evidence="10" type="primary">murF</name>
    <name evidence="15" type="ORF">D2962_06705</name>
</gene>
<feature type="domain" description="Mur ligase central" evidence="14">
    <location>
        <begin position="113"/>
        <end position="298"/>
    </location>
</feature>
<evidence type="ECO:0000256" key="2">
    <source>
        <dbReference type="ARBA" id="ARBA00022598"/>
    </source>
</evidence>
<dbReference type="GO" id="GO:0005737">
    <property type="term" value="C:cytoplasm"/>
    <property type="evidence" value="ECO:0007669"/>
    <property type="project" value="UniProtKB-SubCell"/>
</dbReference>
<dbReference type="RefSeq" id="WP_122014552.1">
    <property type="nucleotide sequence ID" value="NZ_CP033169.1"/>
</dbReference>
<evidence type="ECO:0000256" key="7">
    <source>
        <dbReference type="ARBA" id="ARBA00022984"/>
    </source>
</evidence>
<dbReference type="EC" id="6.3.2.10" evidence="10 11"/>
<comment type="catalytic activity">
    <reaction evidence="10 11">
        <text>D-alanyl-D-alanine + UDP-N-acetyl-alpha-D-muramoyl-L-alanyl-gamma-D-glutamyl-meso-2,6-diaminopimelate + ATP = UDP-N-acetyl-alpha-D-muramoyl-L-alanyl-gamma-D-glutamyl-meso-2,6-diaminopimeloyl-D-alanyl-D-alanine + ADP + phosphate + H(+)</text>
        <dbReference type="Rhea" id="RHEA:28374"/>
        <dbReference type="ChEBI" id="CHEBI:15378"/>
        <dbReference type="ChEBI" id="CHEBI:30616"/>
        <dbReference type="ChEBI" id="CHEBI:43474"/>
        <dbReference type="ChEBI" id="CHEBI:57822"/>
        <dbReference type="ChEBI" id="CHEBI:61386"/>
        <dbReference type="ChEBI" id="CHEBI:83905"/>
        <dbReference type="ChEBI" id="CHEBI:456216"/>
        <dbReference type="EC" id="6.3.2.10"/>
    </reaction>
</comment>
<dbReference type="InterPro" id="IPR036565">
    <property type="entry name" value="Mur-like_cat_sf"/>
</dbReference>
<dbReference type="SUPFAM" id="SSF53244">
    <property type="entry name" value="MurD-like peptide ligases, peptide-binding domain"/>
    <property type="match status" value="1"/>
</dbReference>
<dbReference type="InterPro" id="IPR036615">
    <property type="entry name" value="Mur_ligase_C_dom_sf"/>
</dbReference>
<dbReference type="Proteomes" id="UP000280960">
    <property type="component" value="Chromosome"/>
</dbReference>
<feature type="domain" description="Mur ligase N-terminal catalytic" evidence="12">
    <location>
        <begin position="25"/>
        <end position="72"/>
    </location>
</feature>
<dbReference type="Gene3D" id="3.40.1390.10">
    <property type="entry name" value="MurE/MurF, N-terminal domain"/>
    <property type="match status" value="1"/>
</dbReference>
<dbReference type="GO" id="GO:0008766">
    <property type="term" value="F:UDP-N-acetylmuramoylalanyl-D-glutamyl-2,6-diaminopimelate-D-alanyl-D-alanine ligase activity"/>
    <property type="evidence" value="ECO:0007669"/>
    <property type="project" value="RHEA"/>
</dbReference>
<dbReference type="InterPro" id="IPR013221">
    <property type="entry name" value="Mur_ligase_cen"/>
</dbReference>
<evidence type="ECO:0000259" key="13">
    <source>
        <dbReference type="Pfam" id="PF02875"/>
    </source>
</evidence>
<feature type="domain" description="Mur ligase C-terminal" evidence="13">
    <location>
        <begin position="321"/>
        <end position="447"/>
    </location>
</feature>
<dbReference type="InterPro" id="IPR051046">
    <property type="entry name" value="MurCDEF_CellWall_CoF430Synth"/>
</dbReference>
<dbReference type="PANTHER" id="PTHR43024">
    <property type="entry name" value="UDP-N-ACETYLMURAMOYL-TRIPEPTIDE--D-ALANYL-D-ALANINE LIGASE"/>
    <property type="match status" value="1"/>
</dbReference>
<dbReference type="PANTHER" id="PTHR43024:SF1">
    <property type="entry name" value="UDP-N-ACETYLMURAMOYL-TRIPEPTIDE--D-ALANYL-D-ALANINE LIGASE"/>
    <property type="match status" value="1"/>
</dbReference>
<dbReference type="GO" id="GO:0071555">
    <property type="term" value="P:cell wall organization"/>
    <property type="evidence" value="ECO:0007669"/>
    <property type="project" value="UniProtKB-KW"/>
</dbReference>
<dbReference type="Pfam" id="PF01225">
    <property type="entry name" value="Mur_ligase"/>
    <property type="match status" value="1"/>
</dbReference>
<dbReference type="NCBIfam" id="TIGR01143">
    <property type="entry name" value="murF"/>
    <property type="match status" value="1"/>
</dbReference>
<dbReference type="Pfam" id="PF02875">
    <property type="entry name" value="Mur_ligase_C"/>
    <property type="match status" value="1"/>
</dbReference>
<dbReference type="GO" id="GO:0047480">
    <property type="term" value="F:UDP-N-acetylmuramoyl-tripeptide-D-alanyl-D-alanine ligase activity"/>
    <property type="evidence" value="ECO:0007669"/>
    <property type="project" value="UniProtKB-UniRule"/>
</dbReference>
<dbReference type="SUPFAM" id="SSF63418">
    <property type="entry name" value="MurE/MurF N-terminal domain"/>
    <property type="match status" value="1"/>
</dbReference>
<dbReference type="EMBL" id="CP033169">
    <property type="protein sequence ID" value="AYO30349.1"/>
    <property type="molecule type" value="Genomic_DNA"/>
</dbReference>
<evidence type="ECO:0000256" key="3">
    <source>
        <dbReference type="ARBA" id="ARBA00022618"/>
    </source>
</evidence>
<dbReference type="HAMAP" id="MF_02019">
    <property type="entry name" value="MurF"/>
    <property type="match status" value="1"/>
</dbReference>
<dbReference type="InterPro" id="IPR000713">
    <property type="entry name" value="Mur_ligase_N"/>
</dbReference>
<evidence type="ECO:0000313" key="15">
    <source>
        <dbReference type="EMBL" id="AYO30349.1"/>
    </source>
</evidence>
<dbReference type="GO" id="GO:0051301">
    <property type="term" value="P:cell division"/>
    <property type="evidence" value="ECO:0007669"/>
    <property type="project" value="UniProtKB-KW"/>
</dbReference>
<evidence type="ECO:0000256" key="1">
    <source>
        <dbReference type="ARBA" id="ARBA00022490"/>
    </source>
</evidence>